<dbReference type="Proteomes" id="UP000714275">
    <property type="component" value="Unassembled WGS sequence"/>
</dbReference>
<proteinExistence type="predicted"/>
<comment type="caution">
    <text evidence="1">The sequence shown here is derived from an EMBL/GenBank/DDBJ whole genome shotgun (WGS) entry which is preliminary data.</text>
</comment>
<evidence type="ECO:0000313" key="1">
    <source>
        <dbReference type="EMBL" id="KAG1777105.1"/>
    </source>
</evidence>
<evidence type="ECO:0000313" key="2">
    <source>
        <dbReference type="Proteomes" id="UP000714275"/>
    </source>
</evidence>
<gene>
    <name evidence="1" type="ORF">EV702DRAFT_1197423</name>
</gene>
<protein>
    <submittedName>
        <fullName evidence="1">Uncharacterized protein</fullName>
    </submittedName>
</protein>
<sequence length="274" mass="30718">MSSAGPPVALLDPMEPTHFLVTPADIKDATAKYFIDLFTRQQWPPVSKPWLSTPSVTANSVLSYAREMQDQHQDLTGGRNGKSNTCLIHALHLVNYEILHSHFPSCTKPSTLTTIHKQDSKFMLSNYCGICCSSFLLNTPFAWLNSLLIPYLARLHVIPEGQIATQPGVQAQDLLSFLAQIESAYGWATRWDKSELLVLNVFDPPDFLDMPSIDPSNPSAIAPIEHPVHVMTKHTEFLRVRVNDPEHQYQHLDGIVSSFQLPDLPTWLPLTALR</sequence>
<accession>A0A9P7D1U0</accession>
<dbReference type="OrthoDB" id="2686439at2759"/>
<organism evidence="1 2">
    <name type="scientific">Suillus placidus</name>
    <dbReference type="NCBI Taxonomy" id="48579"/>
    <lineage>
        <taxon>Eukaryota</taxon>
        <taxon>Fungi</taxon>
        <taxon>Dikarya</taxon>
        <taxon>Basidiomycota</taxon>
        <taxon>Agaricomycotina</taxon>
        <taxon>Agaricomycetes</taxon>
        <taxon>Agaricomycetidae</taxon>
        <taxon>Boletales</taxon>
        <taxon>Suillineae</taxon>
        <taxon>Suillaceae</taxon>
        <taxon>Suillus</taxon>
    </lineage>
</organism>
<name>A0A9P7D1U0_9AGAM</name>
<dbReference type="AlphaFoldDB" id="A0A9P7D1U0"/>
<dbReference type="EMBL" id="JABBWD010000022">
    <property type="protein sequence ID" value="KAG1777105.1"/>
    <property type="molecule type" value="Genomic_DNA"/>
</dbReference>
<keyword evidence="2" id="KW-1185">Reference proteome</keyword>
<reference evidence="1" key="1">
    <citation type="journal article" date="2020" name="New Phytol.">
        <title>Comparative genomics reveals dynamic genome evolution in host specialist ectomycorrhizal fungi.</title>
        <authorList>
            <person name="Lofgren L.A."/>
            <person name="Nguyen N.H."/>
            <person name="Vilgalys R."/>
            <person name="Ruytinx J."/>
            <person name="Liao H.L."/>
            <person name="Branco S."/>
            <person name="Kuo A."/>
            <person name="LaButti K."/>
            <person name="Lipzen A."/>
            <person name="Andreopoulos W."/>
            <person name="Pangilinan J."/>
            <person name="Riley R."/>
            <person name="Hundley H."/>
            <person name="Na H."/>
            <person name="Barry K."/>
            <person name="Grigoriev I.V."/>
            <person name="Stajich J.E."/>
            <person name="Kennedy P.G."/>
        </authorList>
    </citation>
    <scope>NUCLEOTIDE SEQUENCE</scope>
    <source>
        <strain evidence="1">DOB743</strain>
    </source>
</reference>